<evidence type="ECO:0000313" key="3">
    <source>
        <dbReference type="EMBL" id="KAF2447773.1"/>
    </source>
</evidence>
<evidence type="ECO:0000256" key="1">
    <source>
        <dbReference type="SAM" id="MobiDB-lite"/>
    </source>
</evidence>
<dbReference type="InterPro" id="IPR045518">
    <property type="entry name" value="2EXR"/>
</dbReference>
<reference evidence="3" key="1">
    <citation type="journal article" date="2020" name="Stud. Mycol.">
        <title>101 Dothideomycetes genomes: a test case for predicting lifestyles and emergence of pathogens.</title>
        <authorList>
            <person name="Haridas S."/>
            <person name="Albert R."/>
            <person name="Binder M."/>
            <person name="Bloem J."/>
            <person name="Labutti K."/>
            <person name="Salamov A."/>
            <person name="Andreopoulos B."/>
            <person name="Baker S."/>
            <person name="Barry K."/>
            <person name="Bills G."/>
            <person name="Bluhm B."/>
            <person name="Cannon C."/>
            <person name="Castanera R."/>
            <person name="Culley D."/>
            <person name="Daum C."/>
            <person name="Ezra D."/>
            <person name="Gonzalez J."/>
            <person name="Henrissat B."/>
            <person name="Kuo A."/>
            <person name="Liang C."/>
            <person name="Lipzen A."/>
            <person name="Lutzoni F."/>
            <person name="Magnuson J."/>
            <person name="Mondo S."/>
            <person name="Nolan M."/>
            <person name="Ohm R."/>
            <person name="Pangilinan J."/>
            <person name="Park H.-J."/>
            <person name="Ramirez L."/>
            <person name="Alfaro M."/>
            <person name="Sun H."/>
            <person name="Tritt A."/>
            <person name="Yoshinaga Y."/>
            <person name="Zwiers L.-H."/>
            <person name="Turgeon B."/>
            <person name="Goodwin S."/>
            <person name="Spatafora J."/>
            <person name="Crous P."/>
            <person name="Grigoriev I."/>
        </authorList>
    </citation>
    <scope>NUCLEOTIDE SEQUENCE</scope>
    <source>
        <strain evidence="3">CBS 690.94</strain>
    </source>
</reference>
<dbReference type="EMBL" id="MU001496">
    <property type="protein sequence ID" value="KAF2447773.1"/>
    <property type="molecule type" value="Genomic_DNA"/>
</dbReference>
<comment type="caution">
    <text evidence="3">The sequence shown here is derived from an EMBL/GenBank/DDBJ whole genome shotgun (WGS) entry which is preliminary data.</text>
</comment>
<dbReference type="InterPro" id="IPR038883">
    <property type="entry name" value="AN11006-like"/>
</dbReference>
<feature type="compositionally biased region" description="Polar residues" evidence="1">
    <location>
        <begin position="183"/>
        <end position="208"/>
    </location>
</feature>
<dbReference type="Pfam" id="PF20150">
    <property type="entry name" value="2EXR"/>
    <property type="match status" value="1"/>
</dbReference>
<proteinExistence type="predicted"/>
<dbReference type="PANTHER" id="PTHR42085:SF1">
    <property type="entry name" value="F-BOX DOMAIN-CONTAINING PROTEIN"/>
    <property type="match status" value="1"/>
</dbReference>
<feature type="compositionally biased region" description="Polar residues" evidence="1">
    <location>
        <begin position="1"/>
        <end position="10"/>
    </location>
</feature>
<evidence type="ECO:0000259" key="2">
    <source>
        <dbReference type="Pfam" id="PF20150"/>
    </source>
</evidence>
<protein>
    <recommendedName>
        <fullName evidence="2">2EXR domain-containing protein</fullName>
    </recommendedName>
</protein>
<gene>
    <name evidence="3" type="ORF">P171DRAFT_470957</name>
</gene>
<feature type="region of interest" description="Disordered" evidence="1">
    <location>
        <begin position="1"/>
        <end position="94"/>
    </location>
</feature>
<feature type="compositionally biased region" description="Polar residues" evidence="1">
    <location>
        <begin position="66"/>
        <end position="94"/>
    </location>
</feature>
<feature type="region of interest" description="Disordered" evidence="1">
    <location>
        <begin position="183"/>
        <end position="220"/>
    </location>
</feature>
<sequence>MSDKPATQGNMPAIDDEFALAEQASDLTVAGTEASSGSSGHSPVDSSRQPSLNGWLARTRSLLTPPDSQSPFTSESRVLSSDNTSTAAQPDLSSTNSWAVAMTTSAISPIQRVYSVGNLPYSSTLPPRLSFGAFATGYASAAYPVGFQGNYSGFVNPSGRRKQLYGLPEARAHVEAERQKIMQSFQEPPSTPSSRNTQQERGSVTTADMSPPPMHRRQNKECCSFPDLSRAQSGGLAYCQTCGGFTKEDPGASGAASSSTSSEALVQCCSDPIPFDICEEHGATHIECLNCGKAHDADQMFEATQEMPPHPTSATDWCGINKVNDGLDPNRIRMVKYPRDESPDMFSSLKRFRYSDSDPIGHSIGPAQFRKLLAPSVYARPKDEDLFRQCYDAEKSLCDGPTFHKFMELPRELRERVYEFVLKSNKSIAPHLCDAGRPAHKGKANCGKAIRFHDDNQANHNAICKMLTITRVSKQVRQESLPIFYGVNTFDTVEDTPTYFTRLEQLDRFHMIRHVNFWVRFWKSEQYPQKRLRMLLQNFEDQKVFEMNHSEATRNEHSKKAKATTAAQNAAAKGELSNMLNDPGDTKFYTDNLDVLKSHPLHAMGGIEANFLVLRMLSAQFQDGEYNRQLVIHVPTTTLFSQYNSLLYFPLMCEGLGIQLKLISGRDVEMGGSSFRLSWHQKYQKKDFTDSTTANNWNEVEALTRRVQALYPNIEEVPRPARWSYYRRLCKQNEIEWFTIHTAGGGIL</sequence>
<dbReference type="Proteomes" id="UP000799764">
    <property type="component" value="Unassembled WGS sequence"/>
</dbReference>
<organism evidence="3 4">
    <name type="scientific">Karstenula rhodostoma CBS 690.94</name>
    <dbReference type="NCBI Taxonomy" id="1392251"/>
    <lineage>
        <taxon>Eukaryota</taxon>
        <taxon>Fungi</taxon>
        <taxon>Dikarya</taxon>
        <taxon>Ascomycota</taxon>
        <taxon>Pezizomycotina</taxon>
        <taxon>Dothideomycetes</taxon>
        <taxon>Pleosporomycetidae</taxon>
        <taxon>Pleosporales</taxon>
        <taxon>Massarineae</taxon>
        <taxon>Didymosphaeriaceae</taxon>
        <taxon>Karstenula</taxon>
    </lineage>
</organism>
<accession>A0A9P4UFQ9</accession>
<feature type="compositionally biased region" description="Low complexity" evidence="1">
    <location>
        <begin position="35"/>
        <end position="47"/>
    </location>
</feature>
<dbReference type="OrthoDB" id="62952at2759"/>
<evidence type="ECO:0000313" key="4">
    <source>
        <dbReference type="Proteomes" id="UP000799764"/>
    </source>
</evidence>
<name>A0A9P4UFQ9_9PLEO</name>
<keyword evidence="4" id="KW-1185">Reference proteome</keyword>
<dbReference type="AlphaFoldDB" id="A0A9P4UFQ9"/>
<dbReference type="PANTHER" id="PTHR42085">
    <property type="entry name" value="F-BOX DOMAIN-CONTAINING PROTEIN"/>
    <property type="match status" value="1"/>
</dbReference>
<feature type="domain" description="2EXR" evidence="2">
    <location>
        <begin position="403"/>
        <end position="500"/>
    </location>
</feature>